<feature type="transmembrane region" description="Helical" evidence="1">
    <location>
        <begin position="325"/>
        <end position="343"/>
    </location>
</feature>
<keyword evidence="1" id="KW-1133">Transmembrane helix</keyword>
<feature type="transmembrane region" description="Helical" evidence="1">
    <location>
        <begin position="89"/>
        <end position="107"/>
    </location>
</feature>
<evidence type="ECO:0000256" key="1">
    <source>
        <dbReference type="SAM" id="Phobius"/>
    </source>
</evidence>
<feature type="transmembrane region" description="Helical" evidence="1">
    <location>
        <begin position="30"/>
        <end position="54"/>
    </location>
</feature>
<evidence type="ECO:0000313" key="3">
    <source>
        <dbReference type="EMBL" id="UYW00729.1"/>
    </source>
</evidence>
<protein>
    <submittedName>
        <fullName evidence="3">DUF4401 domain-containing protein</fullName>
    </submittedName>
</protein>
<feature type="transmembrane region" description="Helical" evidence="1">
    <location>
        <begin position="258"/>
        <end position="283"/>
    </location>
</feature>
<feature type="transmembrane region" description="Helical" evidence="1">
    <location>
        <begin position="295"/>
        <end position="313"/>
    </location>
</feature>
<evidence type="ECO:0000259" key="2">
    <source>
        <dbReference type="Pfam" id="PF14351"/>
    </source>
</evidence>
<feature type="transmembrane region" description="Helical" evidence="1">
    <location>
        <begin position="190"/>
        <end position="208"/>
    </location>
</feature>
<name>A0ABY6LZ95_9FLAO</name>
<gene>
    <name evidence="3" type="ORF">K5I29_09350</name>
</gene>
<organism evidence="3 4">
    <name type="scientific">Flavobacterium agricola</name>
    <dbReference type="NCBI Taxonomy" id="2870839"/>
    <lineage>
        <taxon>Bacteria</taxon>
        <taxon>Pseudomonadati</taxon>
        <taxon>Bacteroidota</taxon>
        <taxon>Flavobacteriia</taxon>
        <taxon>Flavobacteriales</taxon>
        <taxon>Flavobacteriaceae</taxon>
        <taxon>Flavobacterium</taxon>
    </lineage>
</organism>
<feature type="domain" description="DUF4401" evidence="2">
    <location>
        <begin position="31"/>
        <end position="341"/>
    </location>
</feature>
<keyword evidence="4" id="KW-1185">Reference proteome</keyword>
<dbReference type="EMBL" id="CP081495">
    <property type="protein sequence ID" value="UYW00729.1"/>
    <property type="molecule type" value="Genomic_DNA"/>
</dbReference>
<evidence type="ECO:0000313" key="4">
    <source>
        <dbReference type="Proteomes" id="UP001163328"/>
    </source>
</evidence>
<sequence>MNLINKIQHINTLQSQAIQYNKMEEESPSFIVYFLTLLGGCIANITFLFFLFLVTEFKNNIVLLLVAFALLGLTFLVNQKTNSKIIQTFLTTTFLTGISCFLSYLILESLTAETIYVILIIINLLALYYLLSPIIKLISAIGVLTALTLLVVSFFGTTAFNYLNLIALIALVLVYKKEVLWFGNATWQKFYTPVLLAIQLYLLLIYQLQKITSSFHIYDITQTGLFTKNIIPIALLLILYVTFLKGTDLKHYKHPIQFALYLLTALLFGILIYYEPYLLYGLLYIILAYKFKDDMFFITSCLYFILFLGFMYYDLQTTLLNKSLLLMGSGLVFLLQYVLIKLLRKNEKN</sequence>
<feature type="transmembrane region" description="Helical" evidence="1">
    <location>
        <begin position="113"/>
        <end position="131"/>
    </location>
</feature>
<dbReference type="InterPro" id="IPR025513">
    <property type="entry name" value="DUF4401"/>
</dbReference>
<dbReference type="RefSeq" id="WP_264432782.1">
    <property type="nucleotide sequence ID" value="NZ_CP081495.1"/>
</dbReference>
<keyword evidence="1" id="KW-0472">Membrane</keyword>
<feature type="transmembrane region" description="Helical" evidence="1">
    <location>
        <begin position="143"/>
        <end position="175"/>
    </location>
</feature>
<feature type="transmembrane region" description="Helical" evidence="1">
    <location>
        <begin position="60"/>
        <end position="77"/>
    </location>
</feature>
<feature type="transmembrane region" description="Helical" evidence="1">
    <location>
        <begin position="229"/>
        <end position="246"/>
    </location>
</feature>
<reference evidence="3" key="1">
    <citation type="submission" date="2021-08" db="EMBL/GenBank/DDBJ databases">
        <title>Flavobacterium sp. strain CC-SYL302.</title>
        <authorList>
            <person name="Lin S.-Y."/>
            <person name="Lee T.-H."/>
            <person name="Young C.-C."/>
        </authorList>
    </citation>
    <scope>NUCLEOTIDE SEQUENCE</scope>
    <source>
        <strain evidence="3">CC-SYL302</strain>
    </source>
</reference>
<proteinExistence type="predicted"/>
<dbReference type="Pfam" id="PF14351">
    <property type="entry name" value="DUF4401"/>
    <property type="match status" value="1"/>
</dbReference>
<keyword evidence="1" id="KW-0812">Transmembrane</keyword>
<accession>A0ABY6LZ95</accession>
<dbReference type="Proteomes" id="UP001163328">
    <property type="component" value="Chromosome"/>
</dbReference>